<protein>
    <recommendedName>
        <fullName evidence="5">Collagen-like protein</fullName>
    </recommendedName>
</protein>
<evidence type="ECO:0008006" key="5">
    <source>
        <dbReference type="Google" id="ProtNLM"/>
    </source>
</evidence>
<feature type="compositionally biased region" description="Low complexity" evidence="1">
    <location>
        <begin position="32"/>
        <end position="41"/>
    </location>
</feature>
<evidence type="ECO:0000256" key="2">
    <source>
        <dbReference type="SAM" id="SignalP"/>
    </source>
</evidence>
<feature type="chain" id="PRO_5046699715" description="Collagen-like protein" evidence="2">
    <location>
        <begin position="22"/>
        <end position="202"/>
    </location>
</feature>
<organism evidence="3 4">
    <name type="scientific">Chitinophaga chungangae</name>
    <dbReference type="NCBI Taxonomy" id="2821488"/>
    <lineage>
        <taxon>Bacteria</taxon>
        <taxon>Pseudomonadati</taxon>
        <taxon>Bacteroidota</taxon>
        <taxon>Chitinophagia</taxon>
        <taxon>Chitinophagales</taxon>
        <taxon>Chitinophagaceae</taxon>
        <taxon>Chitinophaga</taxon>
    </lineage>
</organism>
<gene>
    <name evidence="3" type="ORF">J7I43_10000</name>
</gene>
<sequence length="202" mass="22254">MQHFMLRLLAAAIMLTAASCSKEGPKGDKGDPGPQGQQGPQGTPGGNGSANAWSYIYSNQTMSGVSHREIDPFTGNFIFTSSRNLTPDRYAAIAPNGLVLVYIRKAGAANDWKLSQLPQLRSEQDGNQSYLLFDARTAPDRVQIVGILDTPVDDRTWLMNDVFDVKIILVEPLSTANYRTTYQLPADIRDVAAVEKYLNIRY</sequence>
<name>A0ABS3YCY1_9BACT</name>
<feature type="region of interest" description="Disordered" evidence="1">
    <location>
        <begin position="21"/>
        <end position="50"/>
    </location>
</feature>
<dbReference type="Proteomes" id="UP000679126">
    <property type="component" value="Unassembled WGS sequence"/>
</dbReference>
<dbReference type="EMBL" id="JAGHKP010000002">
    <property type="protein sequence ID" value="MBO9152542.1"/>
    <property type="molecule type" value="Genomic_DNA"/>
</dbReference>
<keyword evidence="4" id="KW-1185">Reference proteome</keyword>
<dbReference type="RefSeq" id="WP_209145530.1">
    <property type="nucleotide sequence ID" value="NZ_JAGHKP010000002.1"/>
</dbReference>
<evidence type="ECO:0000313" key="4">
    <source>
        <dbReference type="Proteomes" id="UP000679126"/>
    </source>
</evidence>
<dbReference type="PROSITE" id="PS51257">
    <property type="entry name" value="PROKAR_LIPOPROTEIN"/>
    <property type="match status" value="1"/>
</dbReference>
<reference evidence="4" key="1">
    <citation type="submission" date="2021-03" db="EMBL/GenBank/DDBJ databases">
        <title>Assistant Professor.</title>
        <authorList>
            <person name="Huq M.A."/>
        </authorList>
    </citation>
    <scope>NUCLEOTIDE SEQUENCE [LARGE SCALE GENOMIC DNA]</scope>
    <source>
        <strain evidence="4">MAH-28</strain>
    </source>
</reference>
<proteinExistence type="predicted"/>
<keyword evidence="2" id="KW-0732">Signal</keyword>
<evidence type="ECO:0000313" key="3">
    <source>
        <dbReference type="EMBL" id="MBO9152542.1"/>
    </source>
</evidence>
<accession>A0ABS3YCY1</accession>
<comment type="caution">
    <text evidence="3">The sequence shown here is derived from an EMBL/GenBank/DDBJ whole genome shotgun (WGS) entry which is preliminary data.</text>
</comment>
<evidence type="ECO:0000256" key="1">
    <source>
        <dbReference type="SAM" id="MobiDB-lite"/>
    </source>
</evidence>
<feature type="signal peptide" evidence="2">
    <location>
        <begin position="1"/>
        <end position="21"/>
    </location>
</feature>
<dbReference type="Gene3D" id="1.20.5.320">
    <property type="entry name" value="6-Phosphogluconate Dehydrogenase, domain 3"/>
    <property type="match status" value="1"/>
</dbReference>